<keyword evidence="1" id="KW-0472">Membrane</keyword>
<proteinExistence type="predicted"/>
<feature type="transmembrane region" description="Helical" evidence="1">
    <location>
        <begin position="12"/>
        <end position="33"/>
    </location>
</feature>
<feature type="transmembrane region" description="Helical" evidence="1">
    <location>
        <begin position="76"/>
        <end position="96"/>
    </location>
</feature>
<feature type="transmembrane region" description="Helical" evidence="1">
    <location>
        <begin position="108"/>
        <end position="130"/>
    </location>
</feature>
<evidence type="ECO:0000256" key="1">
    <source>
        <dbReference type="SAM" id="Phobius"/>
    </source>
</evidence>
<keyword evidence="1" id="KW-1133">Transmembrane helix</keyword>
<protein>
    <submittedName>
        <fullName evidence="2">Uncharacterized protein</fullName>
    </submittedName>
</protein>
<feature type="transmembrane region" description="Helical" evidence="1">
    <location>
        <begin position="179"/>
        <end position="197"/>
    </location>
</feature>
<organism evidence="2 3">
    <name type="scientific">Janibacter indicus</name>
    <dbReference type="NCBI Taxonomy" id="857417"/>
    <lineage>
        <taxon>Bacteria</taxon>
        <taxon>Bacillati</taxon>
        <taxon>Actinomycetota</taxon>
        <taxon>Actinomycetes</taxon>
        <taxon>Micrococcales</taxon>
        <taxon>Intrasporangiaceae</taxon>
        <taxon>Janibacter</taxon>
    </lineage>
</organism>
<gene>
    <name evidence="2" type="ORF">SAMN06296429_11619</name>
</gene>
<reference evidence="2 3" key="1">
    <citation type="submission" date="2017-04" db="EMBL/GenBank/DDBJ databases">
        <authorList>
            <person name="Afonso C.L."/>
            <person name="Miller P.J."/>
            <person name="Scott M.A."/>
            <person name="Spackman E."/>
            <person name="Goraichik I."/>
            <person name="Dimitrov K.M."/>
            <person name="Suarez D.L."/>
            <person name="Swayne D.E."/>
        </authorList>
    </citation>
    <scope>NUCLEOTIDE SEQUENCE [LARGE SCALE GENOMIC DNA]</scope>
    <source>
        <strain evidence="2 3">CGMCC 1.12511</strain>
    </source>
</reference>
<evidence type="ECO:0000313" key="3">
    <source>
        <dbReference type="Proteomes" id="UP000192634"/>
    </source>
</evidence>
<name>A0A1W2DBU1_9MICO</name>
<dbReference type="EMBL" id="FWXN01000016">
    <property type="protein sequence ID" value="SMC94576.1"/>
    <property type="molecule type" value="Genomic_DNA"/>
</dbReference>
<accession>A0A1W2DBU1</accession>
<keyword evidence="1" id="KW-0812">Transmembrane</keyword>
<evidence type="ECO:0000313" key="2">
    <source>
        <dbReference type="EMBL" id="SMC94576.1"/>
    </source>
</evidence>
<dbReference type="Proteomes" id="UP000192634">
    <property type="component" value="Unassembled WGS sequence"/>
</dbReference>
<dbReference type="AlphaFoldDB" id="A0A1W2DBU1"/>
<feature type="transmembrane region" description="Helical" evidence="1">
    <location>
        <begin position="139"/>
        <end position="159"/>
    </location>
</feature>
<sequence length="215" mass="22210">MRKVTSEVGPRSSVWALIALPLLGVGLGAVNVAANFDLIPGSYWMAKVVGREWGWLLAGFAAAWAGKTWKSSLARALTLLVPAVATYVALDAAMIARTIDGTISGPGLVLVEGIFWEVAAIVAAAGLAAVRRLISVDGLVGMAATAALPTYIAYSAWTARRNAVRAGNDDPALIDVTNVLLPAALIVGAVATLARVMTQQSSQRKSPGADVSMDA</sequence>
<feature type="transmembrane region" description="Helical" evidence="1">
    <location>
        <begin position="53"/>
        <end position="69"/>
    </location>
</feature>